<name>A0A821UIX6_9NEOP</name>
<gene>
    <name evidence="2" type="ORF">PMACD_LOCUS10402</name>
</gene>
<accession>A0A821UIX6</accession>
<reference evidence="2" key="1">
    <citation type="submission" date="2021-02" db="EMBL/GenBank/DDBJ databases">
        <authorList>
            <person name="Steward A R."/>
        </authorList>
    </citation>
    <scope>NUCLEOTIDE SEQUENCE</scope>
</reference>
<dbReference type="Proteomes" id="UP000663880">
    <property type="component" value="Unassembled WGS sequence"/>
</dbReference>
<feature type="compositionally biased region" description="Low complexity" evidence="1">
    <location>
        <begin position="1"/>
        <end position="17"/>
    </location>
</feature>
<evidence type="ECO:0000313" key="3">
    <source>
        <dbReference type="Proteomes" id="UP000663880"/>
    </source>
</evidence>
<protein>
    <submittedName>
        <fullName evidence="2">Uncharacterized protein</fullName>
    </submittedName>
</protein>
<evidence type="ECO:0000256" key="1">
    <source>
        <dbReference type="SAM" id="MobiDB-lite"/>
    </source>
</evidence>
<sequence length="93" mass="9776">MFGISTPTKNKPSPSSSVTDRATEAELPSLQAPAPTPATGAQKSAGEMEATTLQGQEEGNLSKSLQITYFGSSGFTAECVRTVECYEESQGRN</sequence>
<feature type="region of interest" description="Disordered" evidence="1">
    <location>
        <begin position="1"/>
        <end position="61"/>
    </location>
</feature>
<dbReference type="EMBL" id="CAJOBZ010000031">
    <property type="protein sequence ID" value="CAF4890407.1"/>
    <property type="molecule type" value="Genomic_DNA"/>
</dbReference>
<proteinExistence type="predicted"/>
<organism evidence="2 3">
    <name type="scientific">Pieris macdunnoughi</name>
    <dbReference type="NCBI Taxonomy" id="345717"/>
    <lineage>
        <taxon>Eukaryota</taxon>
        <taxon>Metazoa</taxon>
        <taxon>Ecdysozoa</taxon>
        <taxon>Arthropoda</taxon>
        <taxon>Hexapoda</taxon>
        <taxon>Insecta</taxon>
        <taxon>Pterygota</taxon>
        <taxon>Neoptera</taxon>
        <taxon>Endopterygota</taxon>
        <taxon>Lepidoptera</taxon>
        <taxon>Glossata</taxon>
        <taxon>Ditrysia</taxon>
        <taxon>Papilionoidea</taxon>
        <taxon>Pieridae</taxon>
        <taxon>Pierinae</taxon>
        <taxon>Pieris</taxon>
    </lineage>
</organism>
<feature type="compositionally biased region" description="Polar residues" evidence="1">
    <location>
        <begin position="51"/>
        <end position="61"/>
    </location>
</feature>
<evidence type="ECO:0000313" key="2">
    <source>
        <dbReference type="EMBL" id="CAF4890407.1"/>
    </source>
</evidence>
<dbReference type="AlphaFoldDB" id="A0A821UIX6"/>
<keyword evidence="3" id="KW-1185">Reference proteome</keyword>
<comment type="caution">
    <text evidence="2">The sequence shown here is derived from an EMBL/GenBank/DDBJ whole genome shotgun (WGS) entry which is preliminary data.</text>
</comment>